<comment type="caution">
    <text evidence="2">The sequence shown here is derived from an EMBL/GenBank/DDBJ whole genome shotgun (WGS) entry which is preliminary data.</text>
</comment>
<keyword evidence="3" id="KW-1185">Reference proteome</keyword>
<accession>A0A7W6CJU4</accession>
<protein>
    <recommendedName>
        <fullName evidence="1">Transposase DDE domain-containing protein</fullName>
    </recommendedName>
</protein>
<evidence type="ECO:0000313" key="2">
    <source>
        <dbReference type="EMBL" id="MBB3957809.1"/>
    </source>
</evidence>
<evidence type="ECO:0000313" key="3">
    <source>
        <dbReference type="Proteomes" id="UP000548867"/>
    </source>
</evidence>
<proteinExistence type="predicted"/>
<dbReference type="Pfam" id="PF13701">
    <property type="entry name" value="DDE_Tnp_1_4"/>
    <property type="match status" value="1"/>
</dbReference>
<organism evidence="2 3">
    <name type="scientific">Novosphingobium sediminicola</name>
    <dbReference type="NCBI Taxonomy" id="563162"/>
    <lineage>
        <taxon>Bacteria</taxon>
        <taxon>Pseudomonadati</taxon>
        <taxon>Pseudomonadota</taxon>
        <taxon>Alphaproteobacteria</taxon>
        <taxon>Sphingomonadales</taxon>
        <taxon>Sphingomonadaceae</taxon>
        <taxon>Novosphingobium</taxon>
    </lineage>
</organism>
<dbReference type="InterPro" id="IPR025668">
    <property type="entry name" value="Tnp_DDE_dom"/>
</dbReference>
<dbReference type="EMBL" id="JACIDX010000037">
    <property type="protein sequence ID" value="MBB3957809.1"/>
    <property type="molecule type" value="Genomic_DNA"/>
</dbReference>
<sequence>MADPRNPVWVTHRLDDILRAHVLAIACGYGDADDLDALRNDPGFRLARGKLTGSGLRLASQPTMSRWENTPVEQRQELMESSCFQTGRAIRSFRPADRKFIVNPQRSIAGLPQMTFHGPFCMVF</sequence>
<dbReference type="AlphaFoldDB" id="A0A7W6CJU4"/>
<feature type="domain" description="Transposase DDE" evidence="1">
    <location>
        <begin position="2"/>
        <end position="96"/>
    </location>
</feature>
<gene>
    <name evidence="2" type="ORF">GGR38_004784</name>
</gene>
<reference evidence="2 3" key="1">
    <citation type="submission" date="2020-08" db="EMBL/GenBank/DDBJ databases">
        <title>Genomic Encyclopedia of Type Strains, Phase IV (KMG-IV): sequencing the most valuable type-strain genomes for metagenomic binning, comparative biology and taxonomic classification.</title>
        <authorList>
            <person name="Goeker M."/>
        </authorList>
    </citation>
    <scope>NUCLEOTIDE SEQUENCE [LARGE SCALE GENOMIC DNA]</scope>
    <source>
        <strain evidence="2 3">DSM 27057</strain>
    </source>
</reference>
<dbReference type="Proteomes" id="UP000548867">
    <property type="component" value="Unassembled WGS sequence"/>
</dbReference>
<evidence type="ECO:0000259" key="1">
    <source>
        <dbReference type="Pfam" id="PF13701"/>
    </source>
</evidence>
<name>A0A7W6CJU4_9SPHN</name>